<dbReference type="GeneID" id="17268839"/>
<keyword evidence="2" id="KW-1185">Reference proteome</keyword>
<protein>
    <submittedName>
        <fullName evidence="1">Uncharacterized protein</fullName>
    </submittedName>
</protein>
<reference evidence="2" key="1">
    <citation type="journal article" date="2013" name="Nature">
        <title>Pan genome of the phytoplankton Emiliania underpins its global distribution.</title>
        <authorList>
            <person name="Read B.A."/>
            <person name="Kegel J."/>
            <person name="Klute M.J."/>
            <person name="Kuo A."/>
            <person name="Lefebvre S.C."/>
            <person name="Maumus F."/>
            <person name="Mayer C."/>
            <person name="Miller J."/>
            <person name="Monier A."/>
            <person name="Salamov A."/>
            <person name="Young J."/>
            <person name="Aguilar M."/>
            <person name="Claverie J.M."/>
            <person name="Frickenhaus S."/>
            <person name="Gonzalez K."/>
            <person name="Herman E.K."/>
            <person name="Lin Y.C."/>
            <person name="Napier J."/>
            <person name="Ogata H."/>
            <person name="Sarno A.F."/>
            <person name="Shmutz J."/>
            <person name="Schroeder D."/>
            <person name="de Vargas C."/>
            <person name="Verret F."/>
            <person name="von Dassow P."/>
            <person name="Valentin K."/>
            <person name="Van de Peer Y."/>
            <person name="Wheeler G."/>
            <person name="Dacks J.B."/>
            <person name="Delwiche C.F."/>
            <person name="Dyhrman S.T."/>
            <person name="Glockner G."/>
            <person name="John U."/>
            <person name="Richards T."/>
            <person name="Worden A.Z."/>
            <person name="Zhang X."/>
            <person name="Grigoriev I.V."/>
            <person name="Allen A.E."/>
            <person name="Bidle K."/>
            <person name="Borodovsky M."/>
            <person name="Bowler C."/>
            <person name="Brownlee C."/>
            <person name="Cock J.M."/>
            <person name="Elias M."/>
            <person name="Gladyshev V.N."/>
            <person name="Groth M."/>
            <person name="Guda C."/>
            <person name="Hadaegh A."/>
            <person name="Iglesias-Rodriguez M.D."/>
            <person name="Jenkins J."/>
            <person name="Jones B.M."/>
            <person name="Lawson T."/>
            <person name="Leese F."/>
            <person name="Lindquist E."/>
            <person name="Lobanov A."/>
            <person name="Lomsadze A."/>
            <person name="Malik S.B."/>
            <person name="Marsh M.E."/>
            <person name="Mackinder L."/>
            <person name="Mock T."/>
            <person name="Mueller-Roeber B."/>
            <person name="Pagarete A."/>
            <person name="Parker M."/>
            <person name="Probert I."/>
            <person name="Quesneville H."/>
            <person name="Raines C."/>
            <person name="Rensing S.A."/>
            <person name="Riano-Pachon D.M."/>
            <person name="Richier S."/>
            <person name="Rokitta S."/>
            <person name="Shiraiwa Y."/>
            <person name="Soanes D.M."/>
            <person name="van der Giezen M."/>
            <person name="Wahlund T.M."/>
            <person name="Williams B."/>
            <person name="Wilson W."/>
            <person name="Wolfe G."/>
            <person name="Wurch L.L."/>
        </authorList>
    </citation>
    <scope>NUCLEOTIDE SEQUENCE</scope>
</reference>
<reference evidence="1" key="2">
    <citation type="submission" date="2024-10" db="UniProtKB">
        <authorList>
            <consortium name="EnsemblProtists"/>
        </authorList>
    </citation>
    <scope>IDENTIFICATION</scope>
</reference>
<dbReference type="EnsemblProtists" id="EOD23299">
    <property type="protein sequence ID" value="EOD23299"/>
    <property type="gene ID" value="EMIHUDRAFT_368224"/>
</dbReference>
<dbReference type="RefSeq" id="XP_005775728.1">
    <property type="nucleotide sequence ID" value="XM_005775671.1"/>
</dbReference>
<evidence type="ECO:0000313" key="1">
    <source>
        <dbReference type="EnsemblProtists" id="EOD23299"/>
    </source>
</evidence>
<sequence length="237" mass="25204">MWASGPAAAARPVEAGLGPARDGWPPTSALALLVKMAAVAIAATKVQAYSAQAPVVFRLLSHFAHPRAPRGHEPSAIRSRSQKLLARTAADSAIAAAAVELFAEDWCLICCLPADAAGEPGGPLYYKDVLTRFYLEFFYPRDPTNECDRTIGSFSHQSVITREQLSLPLASPPSPSGIRGIRWVAQSIDLWLVSRGHLMTPMKYSDRHLAGLSAGPPDRVELIGAGSLGYGTGPSFG</sequence>
<accession>A0A0D3JIG4</accession>
<dbReference type="HOGENOM" id="CLU_113169_0_1_1"/>
<dbReference type="KEGG" id="ehx:EMIHUDRAFT_368224"/>
<dbReference type="Proteomes" id="UP000013827">
    <property type="component" value="Unassembled WGS sequence"/>
</dbReference>
<dbReference type="PaxDb" id="2903-EOD23299"/>
<dbReference type="AlphaFoldDB" id="A0A0D3JIG4"/>
<evidence type="ECO:0000313" key="2">
    <source>
        <dbReference type="Proteomes" id="UP000013827"/>
    </source>
</evidence>
<organism evidence="1 2">
    <name type="scientific">Emiliania huxleyi (strain CCMP1516)</name>
    <dbReference type="NCBI Taxonomy" id="280463"/>
    <lineage>
        <taxon>Eukaryota</taxon>
        <taxon>Haptista</taxon>
        <taxon>Haptophyta</taxon>
        <taxon>Prymnesiophyceae</taxon>
        <taxon>Isochrysidales</taxon>
        <taxon>Noelaerhabdaceae</taxon>
        <taxon>Emiliania</taxon>
    </lineage>
</organism>
<proteinExistence type="predicted"/>
<name>A0A0D3JIG4_EMIH1</name>